<protein>
    <submittedName>
        <fullName evidence="1 3">Uncharacterized protein</fullName>
    </submittedName>
</protein>
<gene>
    <name evidence="1" type="ORF">GPUH_LOCUS10190</name>
</gene>
<dbReference type="Proteomes" id="UP000271098">
    <property type="component" value="Unassembled WGS sequence"/>
</dbReference>
<name>A0A183DN99_9BILA</name>
<reference evidence="3" key="1">
    <citation type="submission" date="2016-06" db="UniProtKB">
        <authorList>
            <consortium name="WormBaseParasite"/>
        </authorList>
    </citation>
    <scope>IDENTIFICATION</scope>
</reference>
<dbReference type="EMBL" id="UYRT01077874">
    <property type="protein sequence ID" value="VDN17108.1"/>
    <property type="molecule type" value="Genomic_DNA"/>
</dbReference>
<evidence type="ECO:0000313" key="2">
    <source>
        <dbReference type="Proteomes" id="UP000271098"/>
    </source>
</evidence>
<evidence type="ECO:0000313" key="3">
    <source>
        <dbReference type="WBParaSite" id="GPUH_0001020301-mRNA-1"/>
    </source>
</evidence>
<accession>A0A183DN99</accession>
<dbReference type="AlphaFoldDB" id="A0A183DN99"/>
<organism evidence="3">
    <name type="scientific">Gongylonema pulchrum</name>
    <dbReference type="NCBI Taxonomy" id="637853"/>
    <lineage>
        <taxon>Eukaryota</taxon>
        <taxon>Metazoa</taxon>
        <taxon>Ecdysozoa</taxon>
        <taxon>Nematoda</taxon>
        <taxon>Chromadorea</taxon>
        <taxon>Rhabditida</taxon>
        <taxon>Spirurina</taxon>
        <taxon>Spiruromorpha</taxon>
        <taxon>Spiruroidea</taxon>
        <taxon>Gongylonematidae</taxon>
        <taxon>Gongylonema</taxon>
    </lineage>
</organism>
<dbReference type="WBParaSite" id="GPUH_0001020301-mRNA-1">
    <property type="protein sequence ID" value="GPUH_0001020301-mRNA-1"/>
    <property type="gene ID" value="GPUH_0001020301"/>
</dbReference>
<dbReference type="OrthoDB" id="10490768at2759"/>
<sequence length="192" mass="19917">MHLGQITATAAAAAVASHSVTYETRKPVATVTPLSLPASVLVPATVNPAFFAATVQQQQHAQLQAVAAAAAASRSSTIAGYPISQPSSLLIGIDTLAGADRKAASSAAATAAATATGPVVLTAVGSASRKKGPPDSRWSGADDKHLFLAGPRLKLLRRRVCQKKITRRIALHPCQSCDFVVKQWPNLQGFFI</sequence>
<reference evidence="1 2" key="2">
    <citation type="submission" date="2018-11" db="EMBL/GenBank/DDBJ databases">
        <authorList>
            <consortium name="Pathogen Informatics"/>
        </authorList>
    </citation>
    <scope>NUCLEOTIDE SEQUENCE [LARGE SCALE GENOMIC DNA]</scope>
</reference>
<keyword evidence="2" id="KW-1185">Reference proteome</keyword>
<proteinExistence type="predicted"/>
<evidence type="ECO:0000313" key="1">
    <source>
        <dbReference type="EMBL" id="VDN17108.1"/>
    </source>
</evidence>